<evidence type="ECO:0000256" key="14">
    <source>
        <dbReference type="ARBA" id="ARBA00050401"/>
    </source>
</evidence>
<evidence type="ECO:0000256" key="19">
    <source>
        <dbReference type="SAM" id="Phobius"/>
    </source>
</evidence>
<evidence type="ECO:0000256" key="4">
    <source>
        <dbReference type="ARBA" id="ARBA00022519"/>
    </source>
</evidence>
<evidence type="ECO:0000256" key="3">
    <source>
        <dbReference type="ARBA" id="ARBA00022475"/>
    </source>
</evidence>
<evidence type="ECO:0000256" key="5">
    <source>
        <dbReference type="ARBA" id="ARBA00022603"/>
    </source>
</evidence>
<dbReference type="OrthoDB" id="9789291at2"/>
<keyword evidence="5 18" id="KW-0489">Methyltransferase</keyword>
<feature type="domain" description="Prepilin peptidase A24 N-terminal" evidence="21">
    <location>
        <begin position="21"/>
        <end position="129"/>
    </location>
</feature>
<evidence type="ECO:0000256" key="12">
    <source>
        <dbReference type="ARBA" id="ARBA00023136"/>
    </source>
</evidence>
<keyword evidence="7 18" id="KW-0808">Transferase</keyword>
<evidence type="ECO:0000256" key="17">
    <source>
        <dbReference type="RuleBase" id="RU003793"/>
    </source>
</evidence>
<feature type="transmembrane region" description="Helical" evidence="19">
    <location>
        <begin position="187"/>
        <end position="205"/>
    </location>
</feature>
<dbReference type="GO" id="GO:0005886">
    <property type="term" value="C:plasma membrane"/>
    <property type="evidence" value="ECO:0007669"/>
    <property type="project" value="UniProtKB-SubCell"/>
</dbReference>
<evidence type="ECO:0000256" key="8">
    <source>
        <dbReference type="ARBA" id="ARBA00022691"/>
    </source>
</evidence>
<feature type="transmembrane region" description="Helical" evidence="19">
    <location>
        <begin position="225"/>
        <end position="248"/>
    </location>
</feature>
<comment type="function">
    <text evidence="18">Plays an essential role in type IV pili and type II pseudopili formation by proteolytically removing the leader sequence from substrate proteins and subsequently monomethylating the alpha-amino group of the newly exposed N-terminal phenylalanine.</text>
</comment>
<keyword evidence="6 18" id="KW-0645">Protease</keyword>
<dbReference type="Pfam" id="PF01478">
    <property type="entry name" value="Peptidase_A24"/>
    <property type="match status" value="1"/>
</dbReference>
<protein>
    <recommendedName>
        <fullName evidence="16 18">Prepilin leader peptidase/N-methyltransferase</fullName>
        <ecNumber evidence="18">2.1.1.-</ecNumber>
        <ecNumber evidence="15 18">3.4.23.43</ecNumber>
    </recommendedName>
</protein>
<keyword evidence="11 19" id="KW-1133">Transmembrane helix</keyword>
<dbReference type="InterPro" id="IPR000045">
    <property type="entry name" value="Prepilin_IV_endopep_pep"/>
</dbReference>
<feature type="transmembrane region" description="Helical" evidence="19">
    <location>
        <begin position="159"/>
        <end position="178"/>
    </location>
</feature>
<accession>A0A1H6QBI1</accession>
<feature type="domain" description="Prepilin type IV endopeptidase peptidase" evidence="20">
    <location>
        <begin position="142"/>
        <end position="249"/>
    </location>
</feature>
<keyword evidence="10 18" id="KW-0378">Hydrolase</keyword>
<dbReference type="GO" id="GO:0004190">
    <property type="term" value="F:aspartic-type endopeptidase activity"/>
    <property type="evidence" value="ECO:0007669"/>
    <property type="project" value="UniProtKB-EC"/>
</dbReference>
<evidence type="ECO:0000256" key="13">
    <source>
        <dbReference type="ARBA" id="ARBA00023268"/>
    </source>
</evidence>
<evidence type="ECO:0000256" key="1">
    <source>
        <dbReference type="ARBA" id="ARBA00004429"/>
    </source>
</evidence>
<evidence type="ECO:0000259" key="20">
    <source>
        <dbReference type="Pfam" id="PF01478"/>
    </source>
</evidence>
<evidence type="ECO:0000256" key="16">
    <source>
        <dbReference type="ARBA" id="ARBA00071870"/>
    </source>
</evidence>
<dbReference type="Pfam" id="PF06750">
    <property type="entry name" value="A24_N_bact"/>
    <property type="match status" value="1"/>
</dbReference>
<dbReference type="InterPro" id="IPR010627">
    <property type="entry name" value="Prepilin_pept_A24_N"/>
</dbReference>
<dbReference type="PANTHER" id="PTHR30487">
    <property type="entry name" value="TYPE 4 PREPILIN-LIKE PROTEINS LEADER PEPTIDE-PROCESSING ENZYME"/>
    <property type="match status" value="1"/>
</dbReference>
<dbReference type="PANTHER" id="PTHR30487:SF0">
    <property type="entry name" value="PREPILIN LEADER PEPTIDASE_N-METHYLTRANSFERASE-RELATED"/>
    <property type="match status" value="1"/>
</dbReference>
<feature type="transmembrane region" description="Helical" evidence="19">
    <location>
        <begin position="134"/>
        <end position="153"/>
    </location>
</feature>
<proteinExistence type="inferred from homology"/>
<keyword evidence="4" id="KW-0997">Cell inner membrane</keyword>
<evidence type="ECO:0000256" key="18">
    <source>
        <dbReference type="RuleBase" id="RU003794"/>
    </source>
</evidence>
<sequence length="290" mass="32228">MSILDTGLAAEPLLGYSFLGLLGLLVGSFLNVVIHRLPLMLQAQWRQECANFLQIESVAAEKSTRFNLAWPASHCPQCAHPLTALDNIPVVSYLLLKGRCRYCNGAIKASYPLVEISTCILTLMLAWHFFSQPLALLVAFLLWSWGLIALTWIDARHQLLPDHITLPLLWLGLIVNYFQGSQYFNQAFWGAVVGYMLLWSLYWVFKLLTGKEGMGYGDFKLLAMLGAWLGITSLPPILLFASVTGALYGMIARLSGRLCAGQPMPFGPFLAVGGLIALFAEQAFWQWLSQ</sequence>
<keyword evidence="12 19" id="KW-0472">Membrane</keyword>
<evidence type="ECO:0000256" key="2">
    <source>
        <dbReference type="ARBA" id="ARBA00005801"/>
    </source>
</evidence>
<dbReference type="RefSeq" id="WP_143051924.1">
    <property type="nucleotide sequence ID" value="NZ_FNYH01000001.1"/>
</dbReference>
<evidence type="ECO:0000259" key="21">
    <source>
        <dbReference type="Pfam" id="PF06750"/>
    </source>
</evidence>
<comment type="subcellular location">
    <subcellularLocation>
        <location evidence="1">Cell inner membrane</location>
        <topology evidence="1">Multi-pass membrane protein</topology>
    </subcellularLocation>
    <subcellularLocation>
        <location evidence="18">Cell membrane</location>
        <topology evidence="18">Multi-pass membrane protein</topology>
    </subcellularLocation>
</comment>
<dbReference type="EC" id="3.4.23.43" evidence="15 18"/>
<evidence type="ECO:0000256" key="9">
    <source>
        <dbReference type="ARBA" id="ARBA00022692"/>
    </source>
</evidence>
<keyword evidence="9 18" id="KW-0812">Transmembrane</keyword>
<evidence type="ECO:0000256" key="6">
    <source>
        <dbReference type="ARBA" id="ARBA00022670"/>
    </source>
</evidence>
<keyword evidence="23" id="KW-1185">Reference proteome</keyword>
<comment type="similarity">
    <text evidence="2 17">Belongs to the peptidase A24 family.</text>
</comment>
<keyword evidence="13 18" id="KW-0511">Multifunctional enzyme</keyword>
<dbReference type="Gene3D" id="1.20.120.1220">
    <property type="match status" value="1"/>
</dbReference>
<reference evidence="23" key="1">
    <citation type="submission" date="2016-10" db="EMBL/GenBank/DDBJ databases">
        <authorList>
            <person name="Varghese N."/>
            <person name="Submissions S."/>
        </authorList>
    </citation>
    <scope>NUCLEOTIDE SEQUENCE [LARGE SCALE GENOMIC DNA]</scope>
    <source>
        <strain evidence="23">DSM 7165</strain>
    </source>
</reference>
<dbReference type="EMBL" id="FNYH01000001">
    <property type="protein sequence ID" value="SEI41128.1"/>
    <property type="molecule type" value="Genomic_DNA"/>
</dbReference>
<organism evidence="22 23">
    <name type="scientific">Allopseudospirillum japonicum</name>
    <dbReference type="NCBI Taxonomy" id="64971"/>
    <lineage>
        <taxon>Bacteria</taxon>
        <taxon>Pseudomonadati</taxon>
        <taxon>Pseudomonadota</taxon>
        <taxon>Gammaproteobacteria</taxon>
        <taxon>Oceanospirillales</taxon>
        <taxon>Oceanospirillaceae</taxon>
        <taxon>Allopseudospirillum</taxon>
    </lineage>
</organism>
<comment type="catalytic activity">
    <reaction evidence="14 18">
        <text>Typically cleaves a -Gly-|-Phe- bond to release an N-terminal, basic peptide of 5-8 residues from type IV prepilin, and then N-methylates the new N-terminal amino group, the methyl donor being S-adenosyl-L-methionine.</text>
        <dbReference type="EC" id="3.4.23.43"/>
    </reaction>
</comment>
<dbReference type="InterPro" id="IPR014032">
    <property type="entry name" value="Peptidase_A24A_bac"/>
</dbReference>
<evidence type="ECO:0000313" key="22">
    <source>
        <dbReference type="EMBL" id="SEI41128.1"/>
    </source>
</evidence>
<evidence type="ECO:0000256" key="15">
    <source>
        <dbReference type="ARBA" id="ARBA00067082"/>
    </source>
</evidence>
<evidence type="ECO:0000256" key="7">
    <source>
        <dbReference type="ARBA" id="ARBA00022679"/>
    </source>
</evidence>
<feature type="transmembrane region" description="Helical" evidence="19">
    <location>
        <begin position="13"/>
        <end position="34"/>
    </location>
</feature>
<dbReference type="AlphaFoldDB" id="A0A1H6QBI1"/>
<dbReference type="STRING" id="64971.SAMN05421831_101359"/>
<evidence type="ECO:0000313" key="23">
    <source>
        <dbReference type="Proteomes" id="UP000242999"/>
    </source>
</evidence>
<dbReference type="EC" id="2.1.1.-" evidence="18"/>
<dbReference type="GO" id="GO:0032259">
    <property type="term" value="P:methylation"/>
    <property type="evidence" value="ECO:0007669"/>
    <property type="project" value="UniProtKB-KW"/>
</dbReference>
<name>A0A1H6QBI1_9GAMM</name>
<keyword evidence="8" id="KW-0949">S-adenosyl-L-methionine</keyword>
<dbReference type="GO" id="GO:0006465">
    <property type="term" value="P:signal peptide processing"/>
    <property type="evidence" value="ECO:0007669"/>
    <property type="project" value="TreeGrafter"/>
</dbReference>
<feature type="transmembrane region" description="Helical" evidence="19">
    <location>
        <begin position="269"/>
        <end position="288"/>
    </location>
</feature>
<gene>
    <name evidence="22" type="ORF">SAMN05421831_101359</name>
</gene>
<dbReference type="InterPro" id="IPR050882">
    <property type="entry name" value="Prepilin_peptidase/N-MTase"/>
</dbReference>
<dbReference type="Proteomes" id="UP000242999">
    <property type="component" value="Unassembled WGS sequence"/>
</dbReference>
<dbReference type="PRINTS" id="PR00864">
    <property type="entry name" value="PREPILNPTASE"/>
</dbReference>
<dbReference type="FunFam" id="1.20.120.1220:FF:000001">
    <property type="entry name" value="Type 4 prepilin-like proteins leader peptide-processing enzyme"/>
    <property type="match status" value="1"/>
</dbReference>
<evidence type="ECO:0000256" key="10">
    <source>
        <dbReference type="ARBA" id="ARBA00022801"/>
    </source>
</evidence>
<keyword evidence="3" id="KW-1003">Cell membrane</keyword>
<dbReference type="GO" id="GO:0008168">
    <property type="term" value="F:methyltransferase activity"/>
    <property type="evidence" value="ECO:0007669"/>
    <property type="project" value="UniProtKB-KW"/>
</dbReference>
<evidence type="ECO:0000256" key="11">
    <source>
        <dbReference type="ARBA" id="ARBA00022989"/>
    </source>
</evidence>